<keyword evidence="3" id="KW-1185">Reference proteome</keyword>
<gene>
    <name evidence="2" type="ORF">Bhyg_14206</name>
</gene>
<reference evidence="2" key="1">
    <citation type="submission" date="2022-07" db="EMBL/GenBank/DDBJ databases">
        <authorList>
            <person name="Trinca V."/>
            <person name="Uliana J.V.C."/>
            <person name="Torres T.T."/>
            <person name="Ward R.J."/>
            <person name="Monesi N."/>
        </authorList>
    </citation>
    <scope>NUCLEOTIDE SEQUENCE</scope>
    <source>
        <strain evidence="2">HSMRA1968</strain>
        <tissue evidence="2">Whole embryos</tissue>
    </source>
</reference>
<feature type="region of interest" description="Disordered" evidence="1">
    <location>
        <begin position="83"/>
        <end position="120"/>
    </location>
</feature>
<comment type="caution">
    <text evidence="2">The sequence shown here is derived from an EMBL/GenBank/DDBJ whole genome shotgun (WGS) entry which is preliminary data.</text>
</comment>
<evidence type="ECO:0000313" key="3">
    <source>
        <dbReference type="Proteomes" id="UP001151699"/>
    </source>
</evidence>
<evidence type="ECO:0000313" key="2">
    <source>
        <dbReference type="EMBL" id="KAJ6635620.1"/>
    </source>
</evidence>
<name>A0A9Q0RVF6_9DIPT</name>
<dbReference type="EMBL" id="WJQU01000004">
    <property type="protein sequence ID" value="KAJ6635620.1"/>
    <property type="molecule type" value="Genomic_DNA"/>
</dbReference>
<accession>A0A9Q0RVF6</accession>
<sequence length="179" mass="20399">MSQAITLAKTCESTTEMRECRSPRDWSLLALQNTRTGKSHYLVICRCPDDYLLEGPMAHDQPTYASVPGIRVFGMMCVKPNPVSTRTPVHQPPKQNPYRQPTTAYQQTTSYQPQSYHQSQYQSNYQYLHRNDNSRTTSPRTTYHNDKVVTINQYDDAYGRTAAASIEANSDVPEVQNSN</sequence>
<evidence type="ECO:0000256" key="1">
    <source>
        <dbReference type="SAM" id="MobiDB-lite"/>
    </source>
</evidence>
<proteinExistence type="predicted"/>
<feature type="compositionally biased region" description="Low complexity" evidence="1">
    <location>
        <begin position="100"/>
        <end position="120"/>
    </location>
</feature>
<organism evidence="2 3">
    <name type="scientific">Pseudolycoriella hygida</name>
    <dbReference type="NCBI Taxonomy" id="35572"/>
    <lineage>
        <taxon>Eukaryota</taxon>
        <taxon>Metazoa</taxon>
        <taxon>Ecdysozoa</taxon>
        <taxon>Arthropoda</taxon>
        <taxon>Hexapoda</taxon>
        <taxon>Insecta</taxon>
        <taxon>Pterygota</taxon>
        <taxon>Neoptera</taxon>
        <taxon>Endopterygota</taxon>
        <taxon>Diptera</taxon>
        <taxon>Nematocera</taxon>
        <taxon>Sciaroidea</taxon>
        <taxon>Sciaridae</taxon>
        <taxon>Pseudolycoriella</taxon>
    </lineage>
</organism>
<dbReference type="OrthoDB" id="6413868at2759"/>
<dbReference type="AlphaFoldDB" id="A0A9Q0RVF6"/>
<dbReference type="Proteomes" id="UP001151699">
    <property type="component" value="Chromosome C"/>
</dbReference>
<protein>
    <submittedName>
        <fullName evidence="2">Uncharacterized protein</fullName>
    </submittedName>
</protein>